<dbReference type="KEGG" id="dya:Dyak_GE29082"/>
<sequence length="75" mass="8764">MDFLLKAILVFLFLYLHCTNGHVYGRHERVRRDLNMTGEEQGFRGVLSMILKPLASFADKVKDSPLVLHYRKPFN</sequence>
<feature type="chain" id="PRO_5006403333" evidence="1">
    <location>
        <begin position="22"/>
        <end position="75"/>
    </location>
</feature>
<organism evidence="2 3">
    <name type="scientific">Drosophila yakuba</name>
    <name type="common">Fruit fly</name>
    <dbReference type="NCBI Taxonomy" id="7245"/>
    <lineage>
        <taxon>Eukaryota</taxon>
        <taxon>Metazoa</taxon>
        <taxon>Ecdysozoa</taxon>
        <taxon>Arthropoda</taxon>
        <taxon>Hexapoda</taxon>
        <taxon>Insecta</taxon>
        <taxon>Pterygota</taxon>
        <taxon>Neoptera</taxon>
        <taxon>Endopterygota</taxon>
        <taxon>Diptera</taxon>
        <taxon>Brachycera</taxon>
        <taxon>Muscomorpha</taxon>
        <taxon>Ephydroidea</taxon>
        <taxon>Drosophilidae</taxon>
        <taxon>Drosophila</taxon>
        <taxon>Sophophora</taxon>
    </lineage>
</organism>
<dbReference type="EMBL" id="CH891801">
    <property type="protein sequence ID" value="KRK05299.1"/>
    <property type="molecule type" value="Genomic_DNA"/>
</dbReference>
<protein>
    <submittedName>
        <fullName evidence="2">Uncharacterized protein</fullName>
    </submittedName>
</protein>
<gene>
    <name evidence="2" type="primary">Dyak\GE29082</name>
    <name evidence="2" type="synonym">GE29082</name>
    <name evidence="2" type="ORF">Dyak_GE29082</name>
</gene>
<evidence type="ECO:0000256" key="1">
    <source>
        <dbReference type="SAM" id="SignalP"/>
    </source>
</evidence>
<dbReference type="AlphaFoldDB" id="A0A0R1EBD9"/>
<feature type="signal peptide" evidence="1">
    <location>
        <begin position="1"/>
        <end position="21"/>
    </location>
</feature>
<keyword evidence="1" id="KW-0732">Signal</keyword>
<reference evidence="2 3" key="2">
    <citation type="journal article" date="2007" name="PLoS Biol.">
        <title>Principles of genome evolution in the Drosophila melanogaster species group.</title>
        <authorList>
            <person name="Ranz J.M."/>
            <person name="Maurin D."/>
            <person name="Chan Y.S."/>
            <person name="von Grotthuss M."/>
            <person name="Hillier L.W."/>
            <person name="Roote J."/>
            <person name="Ashburner M."/>
            <person name="Bergman C.M."/>
        </authorList>
    </citation>
    <scope>NUCLEOTIDE SEQUENCE [LARGE SCALE GENOMIC DNA]</scope>
    <source>
        <strain evidence="3">Tai18E2 / Tucson 14021-0261.01</strain>
    </source>
</reference>
<reference evidence="2 3" key="1">
    <citation type="journal article" date="2007" name="Nature">
        <title>Evolution of genes and genomes on the Drosophila phylogeny.</title>
        <authorList>
            <consortium name="Drosophila 12 Genomes Consortium"/>
            <person name="Clark A.G."/>
            <person name="Eisen M.B."/>
            <person name="Smith D.R."/>
            <person name="Bergman C.M."/>
            <person name="Oliver B."/>
            <person name="Markow T.A."/>
            <person name="Kaufman T.C."/>
            <person name="Kellis M."/>
            <person name="Gelbart W."/>
            <person name="Iyer V.N."/>
            <person name="Pollard D.A."/>
            <person name="Sackton T.B."/>
            <person name="Larracuente A.M."/>
            <person name="Singh N.D."/>
            <person name="Abad J.P."/>
            <person name="Abt D.N."/>
            <person name="Adryan B."/>
            <person name="Aguade M."/>
            <person name="Akashi H."/>
            <person name="Anderson W.W."/>
            <person name="Aquadro C.F."/>
            <person name="Ardell D.H."/>
            <person name="Arguello R."/>
            <person name="Artieri C.G."/>
            <person name="Barbash D.A."/>
            <person name="Barker D."/>
            <person name="Barsanti P."/>
            <person name="Batterham P."/>
            <person name="Batzoglou S."/>
            <person name="Begun D."/>
            <person name="Bhutkar A."/>
            <person name="Blanco E."/>
            <person name="Bosak S.A."/>
            <person name="Bradley R.K."/>
            <person name="Brand A.D."/>
            <person name="Brent M.R."/>
            <person name="Brooks A.N."/>
            <person name="Brown R.H."/>
            <person name="Butlin R.K."/>
            <person name="Caggese C."/>
            <person name="Calvi B.R."/>
            <person name="Bernardo de Carvalho A."/>
            <person name="Caspi A."/>
            <person name="Castrezana S."/>
            <person name="Celniker S.E."/>
            <person name="Chang J.L."/>
            <person name="Chapple C."/>
            <person name="Chatterji S."/>
            <person name="Chinwalla A."/>
            <person name="Civetta A."/>
            <person name="Clifton S.W."/>
            <person name="Comeron J.M."/>
            <person name="Costello J.C."/>
            <person name="Coyne J.A."/>
            <person name="Daub J."/>
            <person name="David R.G."/>
            <person name="Delcher A.L."/>
            <person name="Delehaunty K."/>
            <person name="Do C.B."/>
            <person name="Ebling H."/>
            <person name="Edwards K."/>
            <person name="Eickbush T."/>
            <person name="Evans J.D."/>
            <person name="Filipski A."/>
            <person name="Findeiss S."/>
            <person name="Freyhult E."/>
            <person name="Fulton L."/>
            <person name="Fulton R."/>
            <person name="Garcia A.C."/>
            <person name="Gardiner A."/>
            <person name="Garfield D.A."/>
            <person name="Garvin B.E."/>
            <person name="Gibson G."/>
            <person name="Gilbert D."/>
            <person name="Gnerre S."/>
            <person name="Godfrey J."/>
            <person name="Good R."/>
            <person name="Gotea V."/>
            <person name="Gravely B."/>
            <person name="Greenberg A.J."/>
            <person name="Griffiths-Jones S."/>
            <person name="Gross S."/>
            <person name="Guigo R."/>
            <person name="Gustafson E.A."/>
            <person name="Haerty W."/>
            <person name="Hahn M.W."/>
            <person name="Halligan D.L."/>
            <person name="Halpern A.L."/>
            <person name="Halter G.M."/>
            <person name="Han M.V."/>
            <person name="Heger A."/>
            <person name="Hillier L."/>
            <person name="Hinrichs A.S."/>
            <person name="Holmes I."/>
            <person name="Hoskins R.A."/>
            <person name="Hubisz M.J."/>
            <person name="Hultmark D."/>
            <person name="Huntley M.A."/>
            <person name="Jaffe D.B."/>
            <person name="Jagadeeshan S."/>
            <person name="Jeck W.R."/>
            <person name="Johnson J."/>
            <person name="Jones C.D."/>
            <person name="Jordan W.C."/>
            <person name="Karpen G.H."/>
            <person name="Kataoka E."/>
            <person name="Keightley P.D."/>
            <person name="Kheradpour P."/>
            <person name="Kirkness E.F."/>
            <person name="Koerich L.B."/>
            <person name="Kristiansen K."/>
            <person name="Kudrna D."/>
            <person name="Kulathinal R.J."/>
            <person name="Kumar S."/>
            <person name="Kwok R."/>
            <person name="Lander E."/>
            <person name="Langley C.H."/>
            <person name="Lapoint R."/>
            <person name="Lazzaro B.P."/>
            <person name="Lee S.J."/>
            <person name="Levesque L."/>
            <person name="Li R."/>
            <person name="Lin C.F."/>
            <person name="Lin M.F."/>
            <person name="Lindblad-Toh K."/>
            <person name="Llopart A."/>
            <person name="Long M."/>
            <person name="Low L."/>
            <person name="Lozovsky E."/>
            <person name="Lu J."/>
            <person name="Luo M."/>
            <person name="Machado C.A."/>
            <person name="Makalowski W."/>
            <person name="Marzo M."/>
            <person name="Matsuda M."/>
            <person name="Matzkin L."/>
            <person name="McAllister B."/>
            <person name="McBride C.S."/>
            <person name="McKernan B."/>
            <person name="McKernan K."/>
            <person name="Mendez-Lago M."/>
            <person name="Minx P."/>
            <person name="Mollenhauer M.U."/>
            <person name="Montooth K."/>
            <person name="Mount S.M."/>
            <person name="Mu X."/>
            <person name="Myers E."/>
            <person name="Negre B."/>
            <person name="Newfeld S."/>
            <person name="Nielsen R."/>
            <person name="Noor M.A."/>
            <person name="O'Grady P."/>
            <person name="Pachter L."/>
            <person name="Papaceit M."/>
            <person name="Parisi M.J."/>
            <person name="Parisi M."/>
            <person name="Parts L."/>
            <person name="Pedersen J.S."/>
            <person name="Pesole G."/>
            <person name="Phillippy A.M."/>
            <person name="Ponting C.P."/>
            <person name="Pop M."/>
            <person name="Porcelli D."/>
            <person name="Powell J.R."/>
            <person name="Prohaska S."/>
            <person name="Pruitt K."/>
            <person name="Puig M."/>
            <person name="Quesneville H."/>
            <person name="Ram K.R."/>
            <person name="Rand D."/>
            <person name="Rasmussen M.D."/>
            <person name="Reed L.K."/>
            <person name="Reenan R."/>
            <person name="Reily A."/>
            <person name="Remington K.A."/>
            <person name="Rieger T.T."/>
            <person name="Ritchie M.G."/>
            <person name="Robin C."/>
            <person name="Rogers Y.H."/>
            <person name="Rohde C."/>
            <person name="Rozas J."/>
            <person name="Rubenfield M.J."/>
            <person name="Ruiz A."/>
            <person name="Russo S."/>
            <person name="Salzberg S.L."/>
            <person name="Sanchez-Gracia A."/>
            <person name="Saranga D.J."/>
            <person name="Sato H."/>
            <person name="Schaeffer S.W."/>
            <person name="Schatz M.C."/>
            <person name="Schlenke T."/>
            <person name="Schwartz R."/>
            <person name="Segarra C."/>
            <person name="Singh R.S."/>
            <person name="Sirot L."/>
            <person name="Sirota M."/>
            <person name="Sisneros N.B."/>
            <person name="Smith C.D."/>
            <person name="Smith T.F."/>
            <person name="Spieth J."/>
            <person name="Stage D.E."/>
            <person name="Stark A."/>
            <person name="Stephan W."/>
            <person name="Strausberg R.L."/>
            <person name="Strempel S."/>
            <person name="Sturgill D."/>
            <person name="Sutton G."/>
            <person name="Sutton G.G."/>
            <person name="Tao W."/>
            <person name="Teichmann S."/>
            <person name="Tobari Y.N."/>
            <person name="Tomimura Y."/>
            <person name="Tsolas J.M."/>
            <person name="Valente V.L."/>
            <person name="Venter E."/>
            <person name="Venter J.C."/>
            <person name="Vicario S."/>
            <person name="Vieira F.G."/>
            <person name="Vilella A.J."/>
            <person name="Villasante A."/>
            <person name="Walenz B."/>
            <person name="Wang J."/>
            <person name="Wasserman M."/>
            <person name="Watts T."/>
            <person name="Wilson D."/>
            <person name="Wilson R.K."/>
            <person name="Wing R.A."/>
            <person name="Wolfner M.F."/>
            <person name="Wong A."/>
            <person name="Wong G.K."/>
            <person name="Wu C.I."/>
            <person name="Wu G."/>
            <person name="Yamamoto D."/>
            <person name="Yang H.P."/>
            <person name="Yang S.P."/>
            <person name="Yorke J.A."/>
            <person name="Yoshida K."/>
            <person name="Zdobnov E."/>
            <person name="Zhang P."/>
            <person name="Zhang Y."/>
            <person name="Zimin A.V."/>
            <person name="Baldwin J."/>
            <person name="Abdouelleil A."/>
            <person name="Abdulkadir J."/>
            <person name="Abebe A."/>
            <person name="Abera B."/>
            <person name="Abreu J."/>
            <person name="Acer S.C."/>
            <person name="Aftuck L."/>
            <person name="Alexander A."/>
            <person name="An P."/>
            <person name="Anderson E."/>
            <person name="Anderson S."/>
            <person name="Arachi H."/>
            <person name="Azer M."/>
            <person name="Bachantsang P."/>
            <person name="Barry A."/>
            <person name="Bayul T."/>
            <person name="Berlin A."/>
            <person name="Bessette D."/>
            <person name="Bloom T."/>
            <person name="Blye J."/>
            <person name="Boguslavskiy L."/>
            <person name="Bonnet C."/>
            <person name="Boukhgalter B."/>
            <person name="Bourzgui I."/>
            <person name="Brown A."/>
            <person name="Cahill P."/>
            <person name="Channer S."/>
            <person name="Cheshatsang Y."/>
            <person name="Chuda L."/>
            <person name="Citroen M."/>
            <person name="Collymore A."/>
            <person name="Cooke P."/>
            <person name="Costello M."/>
            <person name="D'Aco K."/>
            <person name="Daza R."/>
            <person name="De Haan G."/>
            <person name="DeGray S."/>
            <person name="DeMaso C."/>
            <person name="Dhargay N."/>
            <person name="Dooley K."/>
            <person name="Dooley E."/>
            <person name="Doricent M."/>
            <person name="Dorje P."/>
            <person name="Dorjee K."/>
            <person name="Dupes A."/>
            <person name="Elong R."/>
            <person name="Falk J."/>
            <person name="Farina A."/>
            <person name="Faro S."/>
            <person name="Ferguson D."/>
            <person name="Fisher S."/>
            <person name="Foley C.D."/>
            <person name="Franke A."/>
            <person name="Friedrich D."/>
            <person name="Gadbois L."/>
            <person name="Gearin G."/>
            <person name="Gearin C.R."/>
            <person name="Giannoukos G."/>
            <person name="Goode T."/>
            <person name="Graham J."/>
            <person name="Grandbois E."/>
            <person name="Grewal S."/>
            <person name="Gyaltsen K."/>
            <person name="Hafez N."/>
            <person name="Hagos B."/>
            <person name="Hall J."/>
            <person name="Henson C."/>
            <person name="Hollinger A."/>
            <person name="Honan T."/>
            <person name="Huard M.D."/>
            <person name="Hughes L."/>
            <person name="Hurhula B."/>
            <person name="Husby M.E."/>
            <person name="Kamat A."/>
            <person name="Kanga B."/>
            <person name="Kashin S."/>
            <person name="Khazanovich D."/>
            <person name="Kisner P."/>
            <person name="Lance K."/>
            <person name="Lara M."/>
            <person name="Lee W."/>
            <person name="Lennon N."/>
            <person name="Letendre F."/>
            <person name="LeVine R."/>
            <person name="Lipovsky A."/>
            <person name="Liu X."/>
            <person name="Liu J."/>
            <person name="Liu S."/>
            <person name="Lokyitsang T."/>
            <person name="Lokyitsang Y."/>
            <person name="Lubonja R."/>
            <person name="Lui A."/>
            <person name="MacDonald P."/>
            <person name="Magnisalis V."/>
            <person name="Maru K."/>
            <person name="Matthews C."/>
            <person name="McCusker W."/>
            <person name="McDonough S."/>
            <person name="Mehta T."/>
            <person name="Meldrim J."/>
            <person name="Meneus L."/>
            <person name="Mihai O."/>
            <person name="Mihalev A."/>
            <person name="Mihova T."/>
            <person name="Mittelman R."/>
            <person name="Mlenga V."/>
            <person name="Montmayeur A."/>
            <person name="Mulrain L."/>
            <person name="Navidi A."/>
            <person name="Naylor J."/>
            <person name="Negash T."/>
            <person name="Nguyen T."/>
            <person name="Nguyen N."/>
            <person name="Nicol R."/>
            <person name="Norbu C."/>
            <person name="Norbu N."/>
            <person name="Novod N."/>
            <person name="O'Neill B."/>
            <person name="Osman S."/>
            <person name="Markiewicz E."/>
            <person name="Oyono O.L."/>
            <person name="Patti C."/>
            <person name="Phunkhang P."/>
            <person name="Pierre F."/>
            <person name="Priest M."/>
            <person name="Raghuraman S."/>
            <person name="Rege F."/>
            <person name="Reyes R."/>
            <person name="Rise C."/>
            <person name="Rogov P."/>
            <person name="Ross K."/>
            <person name="Ryan E."/>
            <person name="Settipalli S."/>
            <person name="Shea T."/>
            <person name="Sherpa N."/>
            <person name="Shi L."/>
            <person name="Shih D."/>
            <person name="Sparrow T."/>
            <person name="Spaulding J."/>
            <person name="Stalker J."/>
            <person name="Stange-Thomann N."/>
            <person name="Stavropoulos S."/>
            <person name="Stone C."/>
            <person name="Strader C."/>
            <person name="Tesfaye S."/>
            <person name="Thomson T."/>
            <person name="Thoulutsang Y."/>
            <person name="Thoulutsang D."/>
            <person name="Topham K."/>
            <person name="Topping I."/>
            <person name="Tsamla T."/>
            <person name="Vassiliev H."/>
            <person name="Vo A."/>
            <person name="Wangchuk T."/>
            <person name="Wangdi T."/>
            <person name="Weiand M."/>
            <person name="Wilkinson J."/>
            <person name="Wilson A."/>
            <person name="Yadav S."/>
            <person name="Young G."/>
            <person name="Yu Q."/>
            <person name="Zembek L."/>
            <person name="Zhong D."/>
            <person name="Zimmer A."/>
            <person name="Zwirko Z."/>
            <person name="Jaffe D.B."/>
            <person name="Alvarez P."/>
            <person name="Brockman W."/>
            <person name="Butler J."/>
            <person name="Chin C."/>
            <person name="Gnerre S."/>
            <person name="Grabherr M."/>
            <person name="Kleber M."/>
            <person name="Mauceli E."/>
            <person name="MacCallum I."/>
        </authorList>
    </citation>
    <scope>NUCLEOTIDE SEQUENCE [LARGE SCALE GENOMIC DNA]</scope>
    <source>
        <strain evidence="3">Tai18E2 / Tucson 14021-0261.01</strain>
    </source>
</reference>
<evidence type="ECO:0000313" key="2">
    <source>
        <dbReference type="EMBL" id="KRK05299.1"/>
    </source>
</evidence>
<proteinExistence type="predicted"/>
<name>A0A0R1EBD9_DROYA</name>
<evidence type="ECO:0000313" key="3">
    <source>
        <dbReference type="Proteomes" id="UP000002282"/>
    </source>
</evidence>
<accession>A0A0R1EBD9</accession>
<keyword evidence="3" id="KW-1185">Reference proteome</keyword>
<dbReference type="Proteomes" id="UP000002282">
    <property type="component" value="Unassembled WGS sequence"/>
</dbReference>
<dbReference type="OrthoDB" id="7854308at2759"/>